<sequence>MQISSNGGLYYGQLGLQRSQQSLDQASAKVAEASTKRTSDGAREGIQSGLIDAKTSEINAKANARVIDTSNEMLGTLIDIKA</sequence>
<dbReference type="RefSeq" id="WP_133560281.1">
    <property type="nucleotide sequence ID" value="NZ_SNZA01000001.1"/>
</dbReference>
<evidence type="ECO:0008006" key="3">
    <source>
        <dbReference type="Google" id="ProtNLM"/>
    </source>
</evidence>
<protein>
    <recommendedName>
        <fullName evidence="3">Flagellar basal body rod FlgEFG protein</fullName>
    </recommendedName>
</protein>
<dbReference type="EMBL" id="SNZA01000001">
    <property type="protein sequence ID" value="TDR15683.1"/>
    <property type="molecule type" value="Genomic_DNA"/>
</dbReference>
<keyword evidence="2" id="KW-1185">Reference proteome</keyword>
<proteinExistence type="predicted"/>
<dbReference type="OrthoDB" id="6106532at2"/>
<organism evidence="1 2">
    <name type="scientific">Marinomonas communis</name>
    <dbReference type="NCBI Taxonomy" id="28254"/>
    <lineage>
        <taxon>Bacteria</taxon>
        <taxon>Pseudomonadati</taxon>
        <taxon>Pseudomonadota</taxon>
        <taxon>Gammaproteobacteria</taxon>
        <taxon>Oceanospirillales</taxon>
        <taxon>Oceanospirillaceae</taxon>
        <taxon>Marinomonas</taxon>
    </lineage>
</organism>
<dbReference type="AlphaFoldDB" id="A0A4R6XF30"/>
<reference evidence="1 2" key="1">
    <citation type="submission" date="2019-03" db="EMBL/GenBank/DDBJ databases">
        <title>Genomic Encyclopedia of Type Strains, Phase IV (KMG-IV): sequencing the most valuable type-strain genomes for metagenomic binning, comparative biology and taxonomic classification.</title>
        <authorList>
            <person name="Goeker M."/>
        </authorList>
    </citation>
    <scope>NUCLEOTIDE SEQUENCE [LARGE SCALE GENOMIC DNA]</scope>
    <source>
        <strain evidence="1 2">DSM 5604</strain>
    </source>
</reference>
<accession>A0A4R6XF30</accession>
<gene>
    <name evidence="1" type="ORF">C8D85_1057</name>
</gene>
<name>A0A4R6XF30_9GAMM</name>
<evidence type="ECO:0000313" key="2">
    <source>
        <dbReference type="Proteomes" id="UP000295729"/>
    </source>
</evidence>
<dbReference type="Proteomes" id="UP000295729">
    <property type="component" value="Unassembled WGS sequence"/>
</dbReference>
<evidence type="ECO:0000313" key="1">
    <source>
        <dbReference type="EMBL" id="TDR15683.1"/>
    </source>
</evidence>
<comment type="caution">
    <text evidence="1">The sequence shown here is derived from an EMBL/GenBank/DDBJ whole genome shotgun (WGS) entry which is preliminary data.</text>
</comment>